<organism evidence="5 6">
    <name type="scientific">Actinomadura rugatobispora</name>
    <dbReference type="NCBI Taxonomy" id="1994"/>
    <lineage>
        <taxon>Bacteria</taxon>
        <taxon>Bacillati</taxon>
        <taxon>Actinomycetota</taxon>
        <taxon>Actinomycetes</taxon>
        <taxon>Streptosporangiales</taxon>
        <taxon>Thermomonosporaceae</taxon>
        <taxon>Actinomadura</taxon>
    </lineage>
</organism>
<dbReference type="InterPro" id="IPR050309">
    <property type="entry name" value="Type-B_Carboxylest/Lipase"/>
</dbReference>
<gene>
    <name evidence="5" type="ORF">ACFPZN_08045</name>
</gene>
<comment type="caution">
    <text evidence="5">The sequence shown here is derived from an EMBL/GenBank/DDBJ whole genome shotgun (WGS) entry which is preliminary data.</text>
</comment>
<dbReference type="SUPFAM" id="SSF53474">
    <property type="entry name" value="alpha/beta-Hydrolases"/>
    <property type="match status" value="1"/>
</dbReference>
<dbReference type="PANTHER" id="PTHR11559">
    <property type="entry name" value="CARBOXYLESTERASE"/>
    <property type="match status" value="1"/>
</dbReference>
<dbReference type="RefSeq" id="WP_378281176.1">
    <property type="nucleotide sequence ID" value="NZ_JBHSON010000008.1"/>
</dbReference>
<accession>A0ABW0ZUJ3</accession>
<dbReference type="EC" id="3.1.1.-" evidence="3"/>
<comment type="similarity">
    <text evidence="1 3">Belongs to the type-B carboxylesterase/lipase family.</text>
</comment>
<dbReference type="InterPro" id="IPR029058">
    <property type="entry name" value="AB_hydrolase_fold"/>
</dbReference>
<keyword evidence="6" id="KW-1185">Reference proteome</keyword>
<evidence type="ECO:0000313" key="6">
    <source>
        <dbReference type="Proteomes" id="UP001596074"/>
    </source>
</evidence>
<evidence type="ECO:0000259" key="4">
    <source>
        <dbReference type="Pfam" id="PF00135"/>
    </source>
</evidence>
<proteinExistence type="inferred from homology"/>
<dbReference type="PROSITE" id="PS00122">
    <property type="entry name" value="CARBOXYLESTERASE_B_1"/>
    <property type="match status" value="1"/>
</dbReference>
<keyword evidence="2 3" id="KW-0378">Hydrolase</keyword>
<protein>
    <recommendedName>
        <fullName evidence="3">Carboxylic ester hydrolase</fullName>
        <ecNumber evidence="3">3.1.1.-</ecNumber>
    </recommendedName>
</protein>
<name>A0ABW0ZUJ3_9ACTN</name>
<dbReference type="Proteomes" id="UP001596074">
    <property type="component" value="Unassembled WGS sequence"/>
</dbReference>
<evidence type="ECO:0000256" key="2">
    <source>
        <dbReference type="ARBA" id="ARBA00022801"/>
    </source>
</evidence>
<evidence type="ECO:0000313" key="5">
    <source>
        <dbReference type="EMBL" id="MFC5745554.1"/>
    </source>
</evidence>
<dbReference type="Pfam" id="PF00135">
    <property type="entry name" value="COesterase"/>
    <property type="match status" value="1"/>
</dbReference>
<dbReference type="InterPro" id="IPR019826">
    <property type="entry name" value="Carboxylesterase_B_AS"/>
</dbReference>
<evidence type="ECO:0000256" key="1">
    <source>
        <dbReference type="ARBA" id="ARBA00005964"/>
    </source>
</evidence>
<dbReference type="Gene3D" id="3.40.50.1820">
    <property type="entry name" value="alpha/beta hydrolase"/>
    <property type="match status" value="1"/>
</dbReference>
<evidence type="ECO:0000256" key="3">
    <source>
        <dbReference type="RuleBase" id="RU361235"/>
    </source>
</evidence>
<dbReference type="EMBL" id="JBHSON010000008">
    <property type="protein sequence ID" value="MFC5745554.1"/>
    <property type="molecule type" value="Genomic_DNA"/>
</dbReference>
<feature type="domain" description="Carboxylesterase type B" evidence="4">
    <location>
        <begin position="10"/>
        <end position="462"/>
    </location>
</feature>
<reference evidence="6" key="1">
    <citation type="journal article" date="2019" name="Int. J. Syst. Evol. Microbiol.">
        <title>The Global Catalogue of Microorganisms (GCM) 10K type strain sequencing project: providing services to taxonomists for standard genome sequencing and annotation.</title>
        <authorList>
            <consortium name="The Broad Institute Genomics Platform"/>
            <consortium name="The Broad Institute Genome Sequencing Center for Infectious Disease"/>
            <person name="Wu L."/>
            <person name="Ma J."/>
        </authorList>
    </citation>
    <scope>NUCLEOTIDE SEQUENCE [LARGE SCALE GENOMIC DNA]</scope>
    <source>
        <strain evidence="6">KCTC 42087</strain>
    </source>
</reference>
<dbReference type="InterPro" id="IPR002018">
    <property type="entry name" value="CarbesteraseB"/>
</dbReference>
<sequence>MTRTLDGTPAPVVKTASGTVRGGIDGTAAVFKGVPFAAPPFGAGRLRAPLPPEPWDGVRDAVAFGPRPPQSGAVFGMPSWTADEGLDCLTVNVWTPDPGGSGLPVMVWLHGGAYMAGFSGQADYDGALLAGAGVVVVTFNYRVGFEGFGTLAGAPANRGLLDQVAALRWVRDNIAAFGGDPDAVTVFGESAGAGSIASLLAMPSARGLFRRAVAQSVPGTFFSAGLAARLGAGIAGELGRAATLDDLEGTPPEDLLGAADAFSATMRDDFDTWGPVASTAVAFSPVVDGETLPETPWRAVAAGAARDIDLIAGFNRDEYRLFMVMGGLFGKITGERLAVTAEAIAPAGAAAAYRSAHPGAGADDLYALICSDWLFRMPSAHLATAQAEAGGTAFAYELTWPSPAMDGALGACHGLDVPLTFGNLDAGIAALAIGSPPPEEAAALSERIRRAWTAFAATGDPGWPTHGPDPETATTHVLDVAPHDVTGAESFSRRLWAAHRFDPLD</sequence>